<protein>
    <recommendedName>
        <fullName evidence="1">PiggyBac transposable element-derived protein domain-containing protein</fullName>
    </recommendedName>
</protein>
<proteinExistence type="predicted"/>
<reference evidence="2" key="2">
    <citation type="submission" date="2020-05" db="UniProtKB">
        <authorList>
            <consortium name="EnsemblMetazoa"/>
        </authorList>
    </citation>
    <scope>IDENTIFICATION</scope>
    <source>
        <strain evidence="2">IAEA</strain>
    </source>
</reference>
<name>A0A1B0C2S1_9MUSC</name>
<dbReference type="PANTHER" id="PTHR46599">
    <property type="entry name" value="PIGGYBAC TRANSPOSABLE ELEMENT-DERIVED PROTEIN 4"/>
    <property type="match status" value="1"/>
</dbReference>
<accession>A0A1B0C2S1</accession>
<dbReference type="AlphaFoldDB" id="A0A1B0C2S1"/>
<dbReference type="Proteomes" id="UP000092460">
    <property type="component" value="Unassembled WGS sequence"/>
</dbReference>
<dbReference type="EnsemblMetazoa" id="GPPI047580-RA">
    <property type="protein sequence ID" value="GPPI047580-PA"/>
    <property type="gene ID" value="GPPI047580"/>
</dbReference>
<organism evidence="2 3">
    <name type="scientific">Glossina palpalis gambiensis</name>
    <dbReference type="NCBI Taxonomy" id="67801"/>
    <lineage>
        <taxon>Eukaryota</taxon>
        <taxon>Metazoa</taxon>
        <taxon>Ecdysozoa</taxon>
        <taxon>Arthropoda</taxon>
        <taxon>Hexapoda</taxon>
        <taxon>Insecta</taxon>
        <taxon>Pterygota</taxon>
        <taxon>Neoptera</taxon>
        <taxon>Endopterygota</taxon>
        <taxon>Diptera</taxon>
        <taxon>Brachycera</taxon>
        <taxon>Muscomorpha</taxon>
        <taxon>Hippoboscoidea</taxon>
        <taxon>Glossinidae</taxon>
        <taxon>Glossina</taxon>
    </lineage>
</organism>
<dbReference type="Pfam" id="PF13843">
    <property type="entry name" value="DDE_Tnp_1_7"/>
    <property type="match status" value="1"/>
</dbReference>
<evidence type="ECO:0000313" key="3">
    <source>
        <dbReference type="Proteomes" id="UP000092460"/>
    </source>
</evidence>
<dbReference type="VEuPathDB" id="VectorBase:GPPI047580"/>
<keyword evidence="3" id="KW-1185">Reference proteome</keyword>
<dbReference type="STRING" id="67801.A0A1B0C2S1"/>
<evidence type="ECO:0000259" key="1">
    <source>
        <dbReference type="Pfam" id="PF13843"/>
    </source>
</evidence>
<evidence type="ECO:0000313" key="2">
    <source>
        <dbReference type="EnsemblMetazoa" id="GPPI047580-PA"/>
    </source>
</evidence>
<reference evidence="3" key="1">
    <citation type="submission" date="2015-01" db="EMBL/GenBank/DDBJ databases">
        <authorList>
            <person name="Aksoy S."/>
            <person name="Warren W."/>
            <person name="Wilson R.K."/>
        </authorList>
    </citation>
    <scope>NUCLEOTIDE SEQUENCE [LARGE SCALE GENOMIC DNA]</scope>
    <source>
        <strain evidence="3">IAEA</strain>
    </source>
</reference>
<sequence length="132" mass="15650">MDRIYKPERKLSIDEAIVLWRGRCIFRQYIKNKRHRYGIQLYELSEPNGIVLRVKIYAGKYNDLSARNRTSNVILALMDGFLNSGYELFMDNYYNSVDLAKNLTMSQLKKSQPQWKFSDETNAKAELFRIKI</sequence>
<dbReference type="EMBL" id="JXJN01024653">
    <property type="status" value="NOT_ANNOTATED_CDS"/>
    <property type="molecule type" value="Genomic_DNA"/>
</dbReference>
<dbReference type="PANTHER" id="PTHR46599:SF3">
    <property type="entry name" value="PIGGYBAC TRANSPOSABLE ELEMENT-DERIVED PROTEIN 4"/>
    <property type="match status" value="1"/>
</dbReference>
<feature type="domain" description="PiggyBac transposable element-derived protein" evidence="1">
    <location>
        <begin position="1"/>
        <end position="108"/>
    </location>
</feature>
<dbReference type="InterPro" id="IPR029526">
    <property type="entry name" value="PGBD"/>
</dbReference>